<feature type="transmembrane region" description="Helical" evidence="2">
    <location>
        <begin position="40"/>
        <end position="63"/>
    </location>
</feature>
<reference evidence="3 4" key="1">
    <citation type="submission" date="2018-08" db="EMBL/GenBank/DDBJ databases">
        <title>Diversity &amp; Physiological Properties of Lignin-Decomposing Actinobacteria from Soil.</title>
        <authorList>
            <person name="Roh S.G."/>
            <person name="Kim S.B."/>
        </authorList>
    </citation>
    <scope>NUCLEOTIDE SEQUENCE [LARGE SCALE GENOMIC DNA]</scope>
    <source>
        <strain evidence="3 4">MMS17-GH009</strain>
    </source>
</reference>
<accession>A0A373A3N0</accession>
<dbReference type="PANTHER" id="PTHR36302:SF1">
    <property type="entry name" value="COPPER CHAPERONE PCU(A)C"/>
    <property type="match status" value="1"/>
</dbReference>
<comment type="caution">
    <text evidence="3">The sequence shown here is derived from an EMBL/GenBank/DDBJ whole genome shotgun (WGS) entry which is preliminary data.</text>
</comment>
<dbReference type="PANTHER" id="PTHR36302">
    <property type="entry name" value="BLR7088 PROTEIN"/>
    <property type="match status" value="1"/>
</dbReference>
<feature type="region of interest" description="Disordered" evidence="1">
    <location>
        <begin position="1"/>
        <end position="29"/>
    </location>
</feature>
<dbReference type="InterPro" id="IPR036182">
    <property type="entry name" value="PCuAC_sf"/>
</dbReference>
<evidence type="ECO:0000256" key="2">
    <source>
        <dbReference type="SAM" id="Phobius"/>
    </source>
</evidence>
<evidence type="ECO:0000313" key="4">
    <source>
        <dbReference type="Proteomes" id="UP000263377"/>
    </source>
</evidence>
<dbReference type="EMBL" id="QVIG01000001">
    <property type="protein sequence ID" value="RGD62756.1"/>
    <property type="molecule type" value="Genomic_DNA"/>
</dbReference>
<gene>
    <name evidence="3" type="ORF">DR950_09285</name>
</gene>
<dbReference type="Proteomes" id="UP000263377">
    <property type="component" value="Unassembled WGS sequence"/>
</dbReference>
<proteinExistence type="predicted"/>
<dbReference type="Pfam" id="PF04314">
    <property type="entry name" value="PCuAC"/>
    <property type="match status" value="1"/>
</dbReference>
<dbReference type="SUPFAM" id="SSF110087">
    <property type="entry name" value="DR1885-like metal-binding protein"/>
    <property type="match status" value="1"/>
</dbReference>
<evidence type="ECO:0000256" key="1">
    <source>
        <dbReference type="SAM" id="MobiDB-lite"/>
    </source>
</evidence>
<keyword evidence="2" id="KW-0812">Transmembrane</keyword>
<keyword evidence="2" id="KW-1133">Transmembrane helix</keyword>
<feature type="transmembrane region" description="Helical" evidence="2">
    <location>
        <begin position="75"/>
        <end position="96"/>
    </location>
</feature>
<evidence type="ECO:0000313" key="3">
    <source>
        <dbReference type="EMBL" id="RGD62756.1"/>
    </source>
</evidence>
<keyword evidence="2" id="KW-0472">Membrane</keyword>
<feature type="compositionally biased region" description="Gly residues" evidence="1">
    <location>
        <begin position="1"/>
        <end position="27"/>
    </location>
</feature>
<keyword evidence="4" id="KW-1185">Reference proteome</keyword>
<dbReference type="Gene3D" id="2.60.40.1890">
    <property type="entry name" value="PCu(A)C copper chaperone"/>
    <property type="match status" value="1"/>
</dbReference>
<sequence length="194" mass="19807">MGTGAGTAQGPGTGTGTGTGTGPGTGTAQGRTTVKAWQRLGAVGPPVGAAALALVLLTGWTAFGGAGRDRPVEAAPGWVLLPTAGAASATAAFFTIRNPGDIPDELTGASWEFGGRITLKRHLHQGAAGRWEPAPALPVPGRGELRMTPEDADLMIADPPPLRAGQWVEFTLTFRHSPPLRLAAQVLPAAERPR</sequence>
<dbReference type="AlphaFoldDB" id="A0A373A3N0"/>
<protein>
    <submittedName>
        <fullName evidence="3">Copper chaperone PCu(A)C</fullName>
    </submittedName>
</protein>
<dbReference type="InterPro" id="IPR007410">
    <property type="entry name" value="LpqE-like"/>
</dbReference>
<organism evidence="3 4">
    <name type="scientific">Kitasatospora xanthocidica</name>
    <dbReference type="NCBI Taxonomy" id="83382"/>
    <lineage>
        <taxon>Bacteria</taxon>
        <taxon>Bacillati</taxon>
        <taxon>Actinomycetota</taxon>
        <taxon>Actinomycetes</taxon>
        <taxon>Kitasatosporales</taxon>
        <taxon>Streptomycetaceae</taxon>
        <taxon>Kitasatospora</taxon>
    </lineage>
</organism>
<name>A0A373A3N0_9ACTN</name>
<dbReference type="InterPro" id="IPR058248">
    <property type="entry name" value="Lxx211020-like"/>
</dbReference>